<organism evidence="1">
    <name type="scientific">bioreactor metagenome</name>
    <dbReference type="NCBI Taxonomy" id="1076179"/>
    <lineage>
        <taxon>unclassified sequences</taxon>
        <taxon>metagenomes</taxon>
        <taxon>ecological metagenomes</taxon>
    </lineage>
</organism>
<dbReference type="EMBL" id="VSSQ01057002">
    <property type="protein sequence ID" value="MPN10815.1"/>
    <property type="molecule type" value="Genomic_DNA"/>
</dbReference>
<dbReference type="AlphaFoldDB" id="A0A645F8V3"/>
<sequence>MRVPPDFIACPVLDTVIVPPLMSISLFDFIPLEAIFTVLLSSGPKPRPPIFVVDVCDLISVPVVFMFTFPPLIESVSIENSPFLPAEIVVVPPEMLSFPAVSSSFSLFTAVEADFISTEPPLISITASDLSAVSRLSIEIYPPFITSDSLPFNPLQLISSLLLS</sequence>
<gene>
    <name evidence="1" type="ORF">SDC9_158112</name>
</gene>
<name>A0A645F8V3_9ZZZZ</name>
<evidence type="ECO:0000313" key="1">
    <source>
        <dbReference type="EMBL" id="MPN10815.1"/>
    </source>
</evidence>
<proteinExistence type="predicted"/>
<comment type="caution">
    <text evidence="1">The sequence shown here is derived from an EMBL/GenBank/DDBJ whole genome shotgun (WGS) entry which is preliminary data.</text>
</comment>
<protein>
    <submittedName>
        <fullName evidence="1">Uncharacterized protein</fullName>
    </submittedName>
</protein>
<reference evidence="1" key="1">
    <citation type="submission" date="2019-08" db="EMBL/GenBank/DDBJ databases">
        <authorList>
            <person name="Kucharzyk K."/>
            <person name="Murdoch R.W."/>
            <person name="Higgins S."/>
            <person name="Loffler F."/>
        </authorList>
    </citation>
    <scope>NUCLEOTIDE SEQUENCE</scope>
</reference>
<accession>A0A645F8V3</accession>